<proteinExistence type="inferred from homology"/>
<dbReference type="EMBL" id="CAJPVJ010002565">
    <property type="protein sequence ID" value="CAG2166463.1"/>
    <property type="molecule type" value="Genomic_DNA"/>
</dbReference>
<dbReference type="OrthoDB" id="1431247at2759"/>
<dbReference type="CDD" id="cd06526">
    <property type="entry name" value="metazoan_ACD"/>
    <property type="match status" value="1"/>
</dbReference>
<dbReference type="PANTHER" id="PTHR45640:SF13">
    <property type="entry name" value="HEAT SHOCK PROTEIN 22-RELATED"/>
    <property type="match status" value="1"/>
</dbReference>
<dbReference type="InterPro" id="IPR002068">
    <property type="entry name" value="A-crystallin/Hsp20_dom"/>
</dbReference>
<protein>
    <recommendedName>
        <fullName evidence="4">SHSP domain-containing protein</fullName>
    </recommendedName>
</protein>
<keyword evidence="1" id="KW-0346">Stress response</keyword>
<dbReference type="GO" id="GO:0005634">
    <property type="term" value="C:nucleus"/>
    <property type="evidence" value="ECO:0007669"/>
    <property type="project" value="TreeGrafter"/>
</dbReference>
<dbReference type="InterPro" id="IPR001436">
    <property type="entry name" value="Alpha-crystallin/sHSP_animal"/>
</dbReference>
<accession>A0A7R9QJA2</accession>
<dbReference type="PROSITE" id="PS01031">
    <property type="entry name" value="SHSP"/>
    <property type="match status" value="1"/>
</dbReference>
<gene>
    <name evidence="5" type="ORF">ONB1V03_LOCUS5985</name>
</gene>
<dbReference type="SUPFAM" id="SSF49764">
    <property type="entry name" value="HSP20-like chaperones"/>
    <property type="match status" value="1"/>
</dbReference>
<dbReference type="GO" id="GO:0051082">
    <property type="term" value="F:unfolded protein binding"/>
    <property type="evidence" value="ECO:0007669"/>
    <property type="project" value="TreeGrafter"/>
</dbReference>
<evidence type="ECO:0000313" key="6">
    <source>
        <dbReference type="Proteomes" id="UP000728032"/>
    </source>
</evidence>
<feature type="domain" description="SHSP" evidence="4">
    <location>
        <begin position="41"/>
        <end position="147"/>
    </location>
</feature>
<dbReference type="Gene3D" id="2.60.40.790">
    <property type="match status" value="1"/>
</dbReference>
<dbReference type="GO" id="GO:0005737">
    <property type="term" value="C:cytoplasm"/>
    <property type="evidence" value="ECO:0007669"/>
    <property type="project" value="TreeGrafter"/>
</dbReference>
<evidence type="ECO:0000259" key="4">
    <source>
        <dbReference type="PROSITE" id="PS01031"/>
    </source>
</evidence>
<evidence type="ECO:0000256" key="3">
    <source>
        <dbReference type="RuleBase" id="RU003616"/>
    </source>
</evidence>
<dbReference type="EMBL" id="OC917390">
    <property type="protein sequence ID" value="CAD7646923.1"/>
    <property type="molecule type" value="Genomic_DNA"/>
</dbReference>
<sequence length="147" mass="16317">MALDIFSPHRSGRNYWDVWRWPENLNGQHFGLDLNEMVAAGGLRSATGGSQVVNAGDRFAVRLDCQHFTPEEVTVKVVGHLLVIHGKHEERSDNNGSHGSVRREFTRRYVLPDGCDPEKVLSSLNAKGILSIEAPKKALPPPDNSEH</sequence>
<reference evidence="5" key="1">
    <citation type="submission" date="2020-11" db="EMBL/GenBank/DDBJ databases">
        <authorList>
            <person name="Tran Van P."/>
        </authorList>
    </citation>
    <scope>NUCLEOTIDE SEQUENCE</scope>
</reference>
<feature type="non-terminal residue" evidence="5">
    <location>
        <position position="1"/>
    </location>
</feature>
<dbReference type="InterPro" id="IPR008978">
    <property type="entry name" value="HSP20-like_chaperone"/>
</dbReference>
<name>A0A7R9QJA2_9ACAR</name>
<evidence type="ECO:0000256" key="2">
    <source>
        <dbReference type="PROSITE-ProRule" id="PRU00285"/>
    </source>
</evidence>
<comment type="similarity">
    <text evidence="2 3">Belongs to the small heat shock protein (HSP20) family.</text>
</comment>
<dbReference type="GO" id="GO:0009408">
    <property type="term" value="P:response to heat"/>
    <property type="evidence" value="ECO:0007669"/>
    <property type="project" value="TreeGrafter"/>
</dbReference>
<dbReference type="PANTHER" id="PTHR45640">
    <property type="entry name" value="HEAT SHOCK PROTEIN HSP-12.2-RELATED"/>
    <property type="match status" value="1"/>
</dbReference>
<dbReference type="GO" id="GO:0042026">
    <property type="term" value="P:protein refolding"/>
    <property type="evidence" value="ECO:0007669"/>
    <property type="project" value="TreeGrafter"/>
</dbReference>
<evidence type="ECO:0000313" key="5">
    <source>
        <dbReference type="EMBL" id="CAD7646923.1"/>
    </source>
</evidence>
<dbReference type="AlphaFoldDB" id="A0A7R9QJA2"/>
<evidence type="ECO:0000256" key="1">
    <source>
        <dbReference type="ARBA" id="ARBA00023016"/>
    </source>
</evidence>
<organism evidence="5">
    <name type="scientific">Oppiella nova</name>
    <dbReference type="NCBI Taxonomy" id="334625"/>
    <lineage>
        <taxon>Eukaryota</taxon>
        <taxon>Metazoa</taxon>
        <taxon>Ecdysozoa</taxon>
        <taxon>Arthropoda</taxon>
        <taxon>Chelicerata</taxon>
        <taxon>Arachnida</taxon>
        <taxon>Acari</taxon>
        <taxon>Acariformes</taxon>
        <taxon>Sarcoptiformes</taxon>
        <taxon>Oribatida</taxon>
        <taxon>Brachypylina</taxon>
        <taxon>Oppioidea</taxon>
        <taxon>Oppiidae</taxon>
        <taxon>Oppiella</taxon>
    </lineage>
</organism>
<dbReference type="Proteomes" id="UP000728032">
    <property type="component" value="Unassembled WGS sequence"/>
</dbReference>
<keyword evidence="6" id="KW-1185">Reference proteome</keyword>
<dbReference type="Pfam" id="PF00011">
    <property type="entry name" value="HSP20"/>
    <property type="match status" value="1"/>
</dbReference>